<evidence type="ECO:0000313" key="2">
    <source>
        <dbReference type="EMBL" id="ORZ04330.1"/>
    </source>
</evidence>
<feature type="region of interest" description="Disordered" evidence="1">
    <location>
        <begin position="588"/>
        <end position="618"/>
    </location>
</feature>
<dbReference type="GO" id="GO:0055105">
    <property type="term" value="F:ubiquitin-protein transferase inhibitor activity"/>
    <property type="evidence" value="ECO:0007669"/>
    <property type="project" value="TreeGrafter"/>
</dbReference>
<feature type="compositionally biased region" description="Acidic residues" evidence="1">
    <location>
        <begin position="590"/>
        <end position="599"/>
    </location>
</feature>
<dbReference type="EMBL" id="MCFF01000058">
    <property type="protein sequence ID" value="ORZ04330.1"/>
    <property type="molecule type" value="Genomic_DNA"/>
</dbReference>
<proteinExistence type="predicted"/>
<dbReference type="Proteomes" id="UP000193648">
    <property type="component" value="Unassembled WGS sequence"/>
</dbReference>
<organism evidence="2 3">
    <name type="scientific">Lobosporangium transversale</name>
    <dbReference type="NCBI Taxonomy" id="64571"/>
    <lineage>
        <taxon>Eukaryota</taxon>
        <taxon>Fungi</taxon>
        <taxon>Fungi incertae sedis</taxon>
        <taxon>Mucoromycota</taxon>
        <taxon>Mortierellomycotina</taxon>
        <taxon>Mortierellomycetes</taxon>
        <taxon>Mortierellales</taxon>
        <taxon>Mortierellaceae</taxon>
        <taxon>Lobosporangium</taxon>
    </lineage>
</organism>
<dbReference type="STRING" id="64571.A0A1Y2G8Q7"/>
<sequence length="642" mass="73735">MEDSPREKFISSQEILSTINWEDVLQNHEASLEAISLFNTHMDILLKALMDINMKKFSRFLKDAVLAVARPIKTLHRIREFIAAEPNSKMAQSIQESQQSIDTFEEQISCKVYELVSKVVESWGDQQRFELRLSPEPQNELNNQHYLLVYLILLLLHDWVAPEEMEAASTYFEYANPKYKKFSPRGPSAPPTPKKDAKVTLRHLQRMMELCTKCHLSIEALLVWKPMLVFSTGADENDDSFDEEALVEDNYPLSETGITTLVSGMIYAMTNPTLLPSSFTLPLTLAQNWVFTTAGGVASGFLSSDESQLPIADKALLVLLYAIDRTPLDGFQMGALDYCTKDSSMDRMGLFQIFQVMVSFAATCPSSNHRFFCFHGLDRLIQACEDDVKLYLLEQLVSPKCPYESMRAASINLIKATVERSFTRLDKIRAENTVRIKMDITDGQEKGRLGLNQTQSPFTSPLLLKTFLSSIWRFEAKAFEHSPLKNESAWWDKYDLFMHALNFYLFLLLRDSSEDNLTEIWLTSNIQDTQKEFIKPLAERVLELKEDYIQRLDKVEMDQDRVFNDDIDEAPLSRIKSKNGVVNFDIEMGSGDDDEEEDQRADGTQRPKDTAEDLNQKMMRLEIMDELLERIQEQTQPLTQEQ</sequence>
<reference evidence="2 3" key="1">
    <citation type="submission" date="2016-07" db="EMBL/GenBank/DDBJ databases">
        <title>Pervasive Adenine N6-methylation of Active Genes in Fungi.</title>
        <authorList>
            <consortium name="DOE Joint Genome Institute"/>
            <person name="Mondo S.J."/>
            <person name="Dannebaum R.O."/>
            <person name="Kuo R.C."/>
            <person name="Labutti K."/>
            <person name="Haridas S."/>
            <person name="Kuo A."/>
            <person name="Salamov A."/>
            <person name="Ahrendt S.R."/>
            <person name="Lipzen A."/>
            <person name="Sullivan W."/>
            <person name="Andreopoulos W.B."/>
            <person name="Clum A."/>
            <person name="Lindquist E."/>
            <person name="Daum C."/>
            <person name="Ramamoorthy G.K."/>
            <person name="Gryganskyi A."/>
            <person name="Culley D."/>
            <person name="Magnuson J.K."/>
            <person name="James T.Y."/>
            <person name="O'Malley M.A."/>
            <person name="Stajich J.E."/>
            <person name="Spatafora J.W."/>
            <person name="Visel A."/>
            <person name="Grigoriev I.V."/>
        </authorList>
    </citation>
    <scope>NUCLEOTIDE SEQUENCE [LARGE SCALE GENOMIC DNA]</scope>
    <source>
        <strain evidence="2 3">NRRL 3116</strain>
    </source>
</reference>
<dbReference type="PANTHER" id="PTHR15430:SF1">
    <property type="entry name" value="GLOMULIN"/>
    <property type="match status" value="1"/>
</dbReference>
<dbReference type="InterPro" id="IPR019516">
    <property type="entry name" value="Glomulin/ALF4"/>
</dbReference>
<feature type="compositionally biased region" description="Basic and acidic residues" evidence="1">
    <location>
        <begin position="600"/>
        <end position="618"/>
    </location>
</feature>
<keyword evidence="3" id="KW-1185">Reference proteome</keyword>
<evidence type="ECO:0000313" key="3">
    <source>
        <dbReference type="Proteomes" id="UP000193648"/>
    </source>
</evidence>
<dbReference type="OrthoDB" id="5396786at2759"/>
<dbReference type="AlphaFoldDB" id="A0A1Y2G8Q7"/>
<protein>
    <submittedName>
        <fullName evidence="2">Uncharacterized protein</fullName>
    </submittedName>
</protein>
<dbReference type="GO" id="GO:0005737">
    <property type="term" value="C:cytoplasm"/>
    <property type="evidence" value="ECO:0007669"/>
    <property type="project" value="TreeGrafter"/>
</dbReference>
<accession>A0A1Y2G8Q7</accession>
<dbReference type="RefSeq" id="XP_021876488.1">
    <property type="nucleotide sequence ID" value="XM_022030664.1"/>
</dbReference>
<gene>
    <name evidence="2" type="ORF">BCR41DRAFT_425994</name>
</gene>
<dbReference type="GeneID" id="33572505"/>
<comment type="caution">
    <text evidence="2">The sequence shown here is derived from an EMBL/GenBank/DDBJ whole genome shotgun (WGS) entry which is preliminary data.</text>
</comment>
<dbReference type="PANTHER" id="PTHR15430">
    <property type="entry name" value="GLOMULIN"/>
    <property type="match status" value="1"/>
</dbReference>
<dbReference type="InParanoid" id="A0A1Y2G8Q7"/>
<evidence type="ECO:0000256" key="1">
    <source>
        <dbReference type="SAM" id="MobiDB-lite"/>
    </source>
</evidence>
<name>A0A1Y2G8Q7_9FUNG</name>